<sequence>ISNGWINHSRCWARKLGWRKMTNITMDKEREERWLKYSEARERVIARQREVVSVMDLWRQTLWEGVEVHIKDVEPEQSLLAHIGKCIREIPSASNE</sequence>
<dbReference type="EMBL" id="JAHRHJ020000009">
    <property type="protein sequence ID" value="KAH9300224.1"/>
    <property type="molecule type" value="Genomic_DNA"/>
</dbReference>
<evidence type="ECO:0000313" key="1">
    <source>
        <dbReference type="EMBL" id="KAH9300224.1"/>
    </source>
</evidence>
<comment type="caution">
    <text evidence="1">The sequence shown here is derived from an EMBL/GenBank/DDBJ whole genome shotgun (WGS) entry which is preliminary data.</text>
</comment>
<evidence type="ECO:0000313" key="2">
    <source>
        <dbReference type="Proteomes" id="UP000824469"/>
    </source>
</evidence>
<name>A0AA38CP44_TAXCH</name>
<organism evidence="1 2">
    <name type="scientific">Taxus chinensis</name>
    <name type="common">Chinese yew</name>
    <name type="synonym">Taxus wallichiana var. chinensis</name>
    <dbReference type="NCBI Taxonomy" id="29808"/>
    <lineage>
        <taxon>Eukaryota</taxon>
        <taxon>Viridiplantae</taxon>
        <taxon>Streptophyta</taxon>
        <taxon>Embryophyta</taxon>
        <taxon>Tracheophyta</taxon>
        <taxon>Spermatophyta</taxon>
        <taxon>Pinopsida</taxon>
        <taxon>Pinidae</taxon>
        <taxon>Conifers II</taxon>
        <taxon>Cupressales</taxon>
        <taxon>Taxaceae</taxon>
        <taxon>Taxus</taxon>
    </lineage>
</organism>
<dbReference type="AlphaFoldDB" id="A0AA38CP44"/>
<reference evidence="1 2" key="1">
    <citation type="journal article" date="2021" name="Nat. Plants">
        <title>The Taxus genome provides insights into paclitaxel biosynthesis.</title>
        <authorList>
            <person name="Xiong X."/>
            <person name="Gou J."/>
            <person name="Liao Q."/>
            <person name="Li Y."/>
            <person name="Zhou Q."/>
            <person name="Bi G."/>
            <person name="Li C."/>
            <person name="Du R."/>
            <person name="Wang X."/>
            <person name="Sun T."/>
            <person name="Guo L."/>
            <person name="Liang H."/>
            <person name="Lu P."/>
            <person name="Wu Y."/>
            <person name="Zhang Z."/>
            <person name="Ro D.K."/>
            <person name="Shang Y."/>
            <person name="Huang S."/>
            <person name="Yan J."/>
        </authorList>
    </citation>
    <scope>NUCLEOTIDE SEQUENCE [LARGE SCALE GENOMIC DNA]</scope>
    <source>
        <strain evidence="1">Ta-2019</strain>
    </source>
</reference>
<protein>
    <submittedName>
        <fullName evidence="1">Uncharacterized protein</fullName>
    </submittedName>
</protein>
<gene>
    <name evidence="1" type="ORF">KI387_011807</name>
</gene>
<accession>A0AA38CP44</accession>
<proteinExistence type="predicted"/>
<keyword evidence="2" id="KW-1185">Reference proteome</keyword>
<feature type="non-terminal residue" evidence="1">
    <location>
        <position position="96"/>
    </location>
</feature>
<feature type="non-terminal residue" evidence="1">
    <location>
        <position position="1"/>
    </location>
</feature>
<dbReference type="Proteomes" id="UP000824469">
    <property type="component" value="Unassembled WGS sequence"/>
</dbReference>